<dbReference type="EMBL" id="JACGWN010000007">
    <property type="protein sequence ID" value="KAL0444825.1"/>
    <property type="molecule type" value="Genomic_DNA"/>
</dbReference>
<proteinExistence type="predicted"/>
<evidence type="ECO:0000256" key="1">
    <source>
        <dbReference type="SAM" id="MobiDB-lite"/>
    </source>
</evidence>
<gene>
    <name evidence="2" type="ORF">Slati_2205200</name>
</gene>
<feature type="compositionally biased region" description="Polar residues" evidence="1">
    <location>
        <begin position="78"/>
        <end position="98"/>
    </location>
</feature>
<comment type="caution">
    <text evidence="2">The sequence shown here is derived from an EMBL/GenBank/DDBJ whole genome shotgun (WGS) entry which is preliminary data.</text>
</comment>
<dbReference type="AlphaFoldDB" id="A0AAW2WXI9"/>
<protein>
    <submittedName>
        <fullName evidence="2">Uncharacterized protein</fullName>
    </submittedName>
</protein>
<reference evidence="2" key="1">
    <citation type="submission" date="2020-06" db="EMBL/GenBank/DDBJ databases">
        <authorList>
            <person name="Li T."/>
            <person name="Hu X."/>
            <person name="Zhang T."/>
            <person name="Song X."/>
            <person name="Zhang H."/>
            <person name="Dai N."/>
            <person name="Sheng W."/>
            <person name="Hou X."/>
            <person name="Wei L."/>
        </authorList>
    </citation>
    <scope>NUCLEOTIDE SEQUENCE</scope>
    <source>
        <strain evidence="2">KEN1</strain>
        <tissue evidence="2">Leaf</tissue>
    </source>
</reference>
<feature type="region of interest" description="Disordered" evidence="1">
    <location>
        <begin position="77"/>
        <end position="98"/>
    </location>
</feature>
<organism evidence="2">
    <name type="scientific">Sesamum latifolium</name>
    <dbReference type="NCBI Taxonomy" id="2727402"/>
    <lineage>
        <taxon>Eukaryota</taxon>
        <taxon>Viridiplantae</taxon>
        <taxon>Streptophyta</taxon>
        <taxon>Embryophyta</taxon>
        <taxon>Tracheophyta</taxon>
        <taxon>Spermatophyta</taxon>
        <taxon>Magnoliopsida</taxon>
        <taxon>eudicotyledons</taxon>
        <taxon>Gunneridae</taxon>
        <taxon>Pentapetalae</taxon>
        <taxon>asterids</taxon>
        <taxon>lamiids</taxon>
        <taxon>Lamiales</taxon>
        <taxon>Pedaliaceae</taxon>
        <taxon>Sesamum</taxon>
    </lineage>
</organism>
<evidence type="ECO:0000313" key="2">
    <source>
        <dbReference type="EMBL" id="KAL0444825.1"/>
    </source>
</evidence>
<sequence length="98" mass="10436">MTLGHSAKGCPTQKPRQPPVSVYVQKRGRVRGQREESETTAVPLATAAAPVVGSNSVEREDKGKAIVLYNAFEVLMESDSTTDASKGPTSSPVSYLDD</sequence>
<name>A0AAW2WXI9_9LAMI</name>
<reference evidence="2" key="2">
    <citation type="journal article" date="2024" name="Plant">
        <title>Genomic evolution and insights into agronomic trait innovations of Sesamum species.</title>
        <authorList>
            <person name="Miao H."/>
            <person name="Wang L."/>
            <person name="Qu L."/>
            <person name="Liu H."/>
            <person name="Sun Y."/>
            <person name="Le M."/>
            <person name="Wang Q."/>
            <person name="Wei S."/>
            <person name="Zheng Y."/>
            <person name="Lin W."/>
            <person name="Duan Y."/>
            <person name="Cao H."/>
            <person name="Xiong S."/>
            <person name="Wang X."/>
            <person name="Wei L."/>
            <person name="Li C."/>
            <person name="Ma Q."/>
            <person name="Ju M."/>
            <person name="Zhao R."/>
            <person name="Li G."/>
            <person name="Mu C."/>
            <person name="Tian Q."/>
            <person name="Mei H."/>
            <person name="Zhang T."/>
            <person name="Gao T."/>
            <person name="Zhang H."/>
        </authorList>
    </citation>
    <scope>NUCLEOTIDE SEQUENCE</scope>
    <source>
        <strain evidence="2">KEN1</strain>
    </source>
</reference>
<accession>A0AAW2WXI9</accession>
<feature type="region of interest" description="Disordered" evidence="1">
    <location>
        <begin position="1"/>
        <end position="41"/>
    </location>
</feature>